<evidence type="ECO:0000256" key="1">
    <source>
        <dbReference type="SAM" id="MobiDB-lite"/>
    </source>
</evidence>
<keyword evidence="3" id="KW-1185">Reference proteome</keyword>
<dbReference type="OrthoDB" id="5550090at2759"/>
<evidence type="ECO:0000313" key="3">
    <source>
        <dbReference type="Proteomes" id="UP000218811"/>
    </source>
</evidence>
<accession>A0A2H3JJQ8</accession>
<name>A0A2H3JJQ8_WOLCO</name>
<dbReference type="AlphaFoldDB" id="A0A2H3JJQ8"/>
<dbReference type="Proteomes" id="UP000218811">
    <property type="component" value="Unassembled WGS sequence"/>
</dbReference>
<dbReference type="STRING" id="742152.A0A2H3JJQ8"/>
<organism evidence="2 3">
    <name type="scientific">Wolfiporia cocos (strain MD-104)</name>
    <name type="common">Brown rot fungus</name>
    <dbReference type="NCBI Taxonomy" id="742152"/>
    <lineage>
        <taxon>Eukaryota</taxon>
        <taxon>Fungi</taxon>
        <taxon>Dikarya</taxon>
        <taxon>Basidiomycota</taxon>
        <taxon>Agaricomycotina</taxon>
        <taxon>Agaricomycetes</taxon>
        <taxon>Polyporales</taxon>
        <taxon>Phaeolaceae</taxon>
        <taxon>Wolfiporia</taxon>
    </lineage>
</organism>
<dbReference type="EMBL" id="KB468124">
    <property type="protein sequence ID" value="PCH42426.1"/>
    <property type="molecule type" value="Genomic_DNA"/>
</dbReference>
<protein>
    <submittedName>
        <fullName evidence="2">Uncharacterized protein</fullName>
    </submittedName>
</protein>
<dbReference type="OMA" id="VTRGMSM"/>
<feature type="region of interest" description="Disordered" evidence="1">
    <location>
        <begin position="107"/>
        <end position="192"/>
    </location>
</feature>
<proteinExistence type="predicted"/>
<reference evidence="2 3" key="1">
    <citation type="journal article" date="2012" name="Science">
        <title>The Paleozoic origin of enzymatic lignin decomposition reconstructed from 31 fungal genomes.</title>
        <authorList>
            <person name="Floudas D."/>
            <person name="Binder M."/>
            <person name="Riley R."/>
            <person name="Barry K."/>
            <person name="Blanchette R.A."/>
            <person name="Henrissat B."/>
            <person name="Martinez A.T."/>
            <person name="Otillar R."/>
            <person name="Spatafora J.W."/>
            <person name="Yadav J.S."/>
            <person name="Aerts A."/>
            <person name="Benoit I."/>
            <person name="Boyd A."/>
            <person name="Carlson A."/>
            <person name="Copeland A."/>
            <person name="Coutinho P.M."/>
            <person name="de Vries R.P."/>
            <person name="Ferreira P."/>
            <person name="Findley K."/>
            <person name="Foster B."/>
            <person name="Gaskell J."/>
            <person name="Glotzer D."/>
            <person name="Gorecki P."/>
            <person name="Heitman J."/>
            <person name="Hesse C."/>
            <person name="Hori C."/>
            <person name="Igarashi K."/>
            <person name="Jurgens J.A."/>
            <person name="Kallen N."/>
            <person name="Kersten P."/>
            <person name="Kohler A."/>
            <person name="Kuees U."/>
            <person name="Kumar T.K.A."/>
            <person name="Kuo A."/>
            <person name="LaButti K."/>
            <person name="Larrondo L.F."/>
            <person name="Lindquist E."/>
            <person name="Ling A."/>
            <person name="Lombard V."/>
            <person name="Lucas S."/>
            <person name="Lundell T."/>
            <person name="Martin R."/>
            <person name="McLaughlin D.J."/>
            <person name="Morgenstern I."/>
            <person name="Morin E."/>
            <person name="Murat C."/>
            <person name="Nagy L.G."/>
            <person name="Nolan M."/>
            <person name="Ohm R.A."/>
            <person name="Patyshakuliyeva A."/>
            <person name="Rokas A."/>
            <person name="Ruiz-Duenas F.J."/>
            <person name="Sabat G."/>
            <person name="Salamov A."/>
            <person name="Samejima M."/>
            <person name="Schmutz J."/>
            <person name="Slot J.C."/>
            <person name="St John F."/>
            <person name="Stenlid J."/>
            <person name="Sun H."/>
            <person name="Sun S."/>
            <person name="Syed K."/>
            <person name="Tsang A."/>
            <person name="Wiebenga A."/>
            <person name="Young D."/>
            <person name="Pisabarro A."/>
            <person name="Eastwood D.C."/>
            <person name="Martin F."/>
            <person name="Cullen D."/>
            <person name="Grigoriev I.V."/>
            <person name="Hibbett D.S."/>
        </authorList>
    </citation>
    <scope>NUCLEOTIDE SEQUENCE [LARGE SCALE GENOMIC DNA]</scope>
    <source>
        <strain evidence="2 3">MD-104</strain>
    </source>
</reference>
<feature type="compositionally biased region" description="Polar residues" evidence="1">
    <location>
        <begin position="120"/>
        <end position="133"/>
    </location>
</feature>
<sequence>MSPTTRPVKNIKVKVPRHNSQRLGPAVTAQVETFAREDRIRVDVRQTAYDPSSALAQAIESASDWNSLLLNARAERGPQWDIGTQQFLVEEYSDLYYDPTPLLAYQKEGQSSTDNDETSKANAQTDKTPQDFPSTPKPPSHIQMHRTLSQSTPVHTPHHAQNPAQFFGGSAPPGMSSPRHPFTSPAQAGQGMGFNNMGMSPIPAPQFYGAGADSPMRMGNPAMAQMGGMGMNMPNMGMGMGMGMHADDMGMGMGMNSPDPRRRITRVMSGDGGFGGMHG</sequence>
<evidence type="ECO:0000313" key="2">
    <source>
        <dbReference type="EMBL" id="PCH42426.1"/>
    </source>
</evidence>
<gene>
    <name evidence="2" type="ORF">WOLCODRAFT_73029</name>
</gene>